<dbReference type="AlphaFoldDB" id="A0A382I1N0"/>
<evidence type="ECO:0000256" key="7">
    <source>
        <dbReference type="ARBA" id="ARBA00023277"/>
    </source>
</evidence>
<evidence type="ECO:0000256" key="2">
    <source>
        <dbReference type="ARBA" id="ARBA00004736"/>
    </source>
</evidence>
<evidence type="ECO:0000256" key="6">
    <source>
        <dbReference type="ARBA" id="ARBA00023239"/>
    </source>
</evidence>
<feature type="non-terminal residue" evidence="8">
    <location>
        <position position="1"/>
    </location>
</feature>
<comment type="pathway">
    <text evidence="2">Carbohydrate acid metabolism; 2-dehydro-3-deoxy-D-gluconate degradation; D-glyceraldehyde 3-phosphate and pyruvate from 2-dehydro-3-deoxy-D-gluconate: step 2/2.</text>
</comment>
<dbReference type="CDD" id="cd00452">
    <property type="entry name" value="KDPG_aldolase"/>
    <property type="match status" value="1"/>
</dbReference>
<accession>A0A382I1N0</accession>
<keyword evidence="7" id="KW-0119">Carbohydrate metabolism</keyword>
<proteinExistence type="inferred from homology"/>
<dbReference type="InterPro" id="IPR000887">
    <property type="entry name" value="Aldlse_KDPG_KHG"/>
</dbReference>
<evidence type="ECO:0000256" key="4">
    <source>
        <dbReference type="ARBA" id="ARBA00011233"/>
    </source>
</evidence>
<dbReference type="Pfam" id="PF01081">
    <property type="entry name" value="Aldolase"/>
    <property type="match status" value="1"/>
</dbReference>
<keyword evidence="6" id="KW-0456">Lyase</keyword>
<sequence>VIPILIFENADVAVGTAGALIEGGLEVLEVTLRTDASWGALEMIIEQFPNALTGVGTVFDIHEMKRASDLGAAFAMSPGLDPHLVECARALGLYYLPGVTTPSEVMRARDLDLDAMKFFPAVAAGGPAVLQGFASPFPDISFCPTGGINADNAASYLALDNVFCVGGSWMATSEDMRAGDWQGITDKATTARGLSVSSGG</sequence>
<comment type="subunit">
    <text evidence="4">Homotrimer.</text>
</comment>
<comment type="similarity">
    <text evidence="3">Belongs to the KHG/KDPG aldolase family.</text>
</comment>
<dbReference type="NCBIfam" id="TIGR01182">
    <property type="entry name" value="eda"/>
    <property type="match status" value="1"/>
</dbReference>
<evidence type="ECO:0000313" key="8">
    <source>
        <dbReference type="EMBL" id="SVB93496.1"/>
    </source>
</evidence>
<evidence type="ECO:0000256" key="3">
    <source>
        <dbReference type="ARBA" id="ARBA00006906"/>
    </source>
</evidence>
<dbReference type="GO" id="GO:0008675">
    <property type="term" value="F:2-dehydro-3-deoxy-phosphogluconate aldolase activity"/>
    <property type="evidence" value="ECO:0007669"/>
    <property type="project" value="UniProtKB-EC"/>
</dbReference>
<reference evidence="8" key="1">
    <citation type="submission" date="2018-05" db="EMBL/GenBank/DDBJ databases">
        <authorList>
            <person name="Lanie J.A."/>
            <person name="Ng W.-L."/>
            <person name="Kazmierczak K.M."/>
            <person name="Andrzejewski T.M."/>
            <person name="Davidsen T.M."/>
            <person name="Wayne K.J."/>
            <person name="Tettelin H."/>
            <person name="Glass J.I."/>
            <person name="Rusch D."/>
            <person name="Podicherti R."/>
            <person name="Tsui H.-C.T."/>
            <person name="Winkler M.E."/>
        </authorList>
    </citation>
    <scope>NUCLEOTIDE SEQUENCE</scope>
</reference>
<protein>
    <recommendedName>
        <fullName evidence="5">2-dehydro-3-deoxy-phosphogluconate aldolase</fullName>
        <ecNumber evidence="5">4.1.2.14</ecNumber>
    </recommendedName>
</protein>
<dbReference type="Gene3D" id="3.20.20.70">
    <property type="entry name" value="Aldolase class I"/>
    <property type="match status" value="1"/>
</dbReference>
<dbReference type="PANTHER" id="PTHR30246">
    <property type="entry name" value="2-KETO-3-DEOXY-6-PHOSPHOGLUCONATE ALDOLASE"/>
    <property type="match status" value="1"/>
</dbReference>
<organism evidence="8">
    <name type="scientific">marine metagenome</name>
    <dbReference type="NCBI Taxonomy" id="408172"/>
    <lineage>
        <taxon>unclassified sequences</taxon>
        <taxon>metagenomes</taxon>
        <taxon>ecological metagenomes</taxon>
    </lineage>
</organism>
<dbReference type="EC" id="4.1.2.14" evidence="5"/>
<dbReference type="PANTHER" id="PTHR30246:SF1">
    <property type="entry name" value="2-DEHYDRO-3-DEOXY-6-PHOSPHOGALACTONATE ALDOLASE-RELATED"/>
    <property type="match status" value="1"/>
</dbReference>
<dbReference type="InterPro" id="IPR013785">
    <property type="entry name" value="Aldolase_TIM"/>
</dbReference>
<evidence type="ECO:0000256" key="5">
    <source>
        <dbReference type="ARBA" id="ARBA00013063"/>
    </source>
</evidence>
<name>A0A382I1N0_9ZZZZ</name>
<dbReference type="EMBL" id="UINC01064639">
    <property type="protein sequence ID" value="SVB93496.1"/>
    <property type="molecule type" value="Genomic_DNA"/>
</dbReference>
<gene>
    <name evidence="8" type="ORF">METZ01_LOCUS246350</name>
</gene>
<dbReference type="InterPro" id="IPR031337">
    <property type="entry name" value="KDPG/KHG_AS_1"/>
</dbReference>
<comment type="catalytic activity">
    <reaction evidence="1">
        <text>2-dehydro-3-deoxy-6-phospho-D-gluconate = D-glyceraldehyde 3-phosphate + pyruvate</text>
        <dbReference type="Rhea" id="RHEA:17089"/>
        <dbReference type="ChEBI" id="CHEBI:15361"/>
        <dbReference type="ChEBI" id="CHEBI:57569"/>
        <dbReference type="ChEBI" id="CHEBI:59776"/>
        <dbReference type="EC" id="4.1.2.14"/>
    </reaction>
</comment>
<dbReference type="SUPFAM" id="SSF51569">
    <property type="entry name" value="Aldolase"/>
    <property type="match status" value="1"/>
</dbReference>
<dbReference type="PROSITE" id="PS00159">
    <property type="entry name" value="ALDOLASE_KDPG_KHG_1"/>
    <property type="match status" value="1"/>
</dbReference>
<evidence type="ECO:0000256" key="1">
    <source>
        <dbReference type="ARBA" id="ARBA00000654"/>
    </source>
</evidence>